<evidence type="ECO:0000256" key="1">
    <source>
        <dbReference type="SAM" id="MobiDB-lite"/>
    </source>
</evidence>
<dbReference type="Proteomes" id="UP000193083">
    <property type="component" value="Unassembled WGS sequence"/>
</dbReference>
<sequence length="98" mass="10151">MSSIFRILLGAAITVGAAASVSHAAGNGAIERPAPQLTILPGKPIELRPNFNLAATLNAIIAAQIAAQNGAQMDSDNPYRQPRPRPDREQLVGIAKGG</sequence>
<proteinExistence type="predicted"/>
<evidence type="ECO:0000256" key="2">
    <source>
        <dbReference type="SAM" id="SignalP"/>
    </source>
</evidence>
<accession>A0A1X7PHZ4</accession>
<dbReference type="AlphaFoldDB" id="A0A1X7PHZ4"/>
<gene>
    <name evidence="3" type="ORF">SAMN02982922_4310</name>
</gene>
<organism evidence="3 4">
    <name type="scientific">Mesorhizobium australicum</name>
    <dbReference type="NCBI Taxonomy" id="536018"/>
    <lineage>
        <taxon>Bacteria</taxon>
        <taxon>Pseudomonadati</taxon>
        <taxon>Pseudomonadota</taxon>
        <taxon>Alphaproteobacteria</taxon>
        <taxon>Hyphomicrobiales</taxon>
        <taxon>Phyllobacteriaceae</taxon>
        <taxon>Mesorhizobium</taxon>
    </lineage>
</organism>
<evidence type="ECO:0000313" key="3">
    <source>
        <dbReference type="EMBL" id="SMH50991.1"/>
    </source>
</evidence>
<keyword evidence="2" id="KW-0732">Signal</keyword>
<feature type="chain" id="PRO_5012801493" evidence="2">
    <location>
        <begin position="25"/>
        <end position="98"/>
    </location>
</feature>
<name>A0A1X7PHZ4_9HYPH</name>
<dbReference type="RefSeq" id="WP_085466015.1">
    <property type="nucleotide sequence ID" value="NZ_FXBL01000004.1"/>
</dbReference>
<feature type="signal peptide" evidence="2">
    <location>
        <begin position="1"/>
        <end position="24"/>
    </location>
</feature>
<feature type="region of interest" description="Disordered" evidence="1">
    <location>
        <begin position="70"/>
        <end position="98"/>
    </location>
</feature>
<protein>
    <submittedName>
        <fullName evidence="3">Uncharacterized protein</fullName>
    </submittedName>
</protein>
<reference evidence="4" key="1">
    <citation type="submission" date="2017-04" db="EMBL/GenBank/DDBJ databases">
        <authorList>
            <person name="Varghese N."/>
            <person name="Submissions S."/>
        </authorList>
    </citation>
    <scope>NUCLEOTIDE SEQUENCE [LARGE SCALE GENOMIC DNA]</scope>
    <source>
        <strain evidence="4">B5P</strain>
    </source>
</reference>
<evidence type="ECO:0000313" key="4">
    <source>
        <dbReference type="Proteomes" id="UP000193083"/>
    </source>
</evidence>
<keyword evidence="4" id="KW-1185">Reference proteome</keyword>
<dbReference type="EMBL" id="FXBL01000004">
    <property type="protein sequence ID" value="SMH50991.1"/>
    <property type="molecule type" value="Genomic_DNA"/>
</dbReference>